<reference evidence="2" key="1">
    <citation type="submission" date="2020-11" db="EMBL/GenBank/DDBJ databases">
        <authorList>
            <consortium name="DOE Joint Genome Institute"/>
            <person name="Ahrendt S."/>
            <person name="Riley R."/>
            <person name="Andreopoulos W."/>
            <person name="Labutti K."/>
            <person name="Pangilinan J."/>
            <person name="Ruiz-Duenas F.J."/>
            <person name="Barrasa J.M."/>
            <person name="Sanchez-Garcia M."/>
            <person name="Camarero S."/>
            <person name="Miyauchi S."/>
            <person name="Serrano A."/>
            <person name="Linde D."/>
            <person name="Babiker R."/>
            <person name="Drula E."/>
            <person name="Ayuso-Fernandez I."/>
            <person name="Pacheco R."/>
            <person name="Padilla G."/>
            <person name="Ferreira P."/>
            <person name="Barriuso J."/>
            <person name="Kellner H."/>
            <person name="Castanera R."/>
            <person name="Alfaro M."/>
            <person name="Ramirez L."/>
            <person name="Pisabarro A.G."/>
            <person name="Kuo A."/>
            <person name="Tritt A."/>
            <person name="Lipzen A."/>
            <person name="He G."/>
            <person name="Yan M."/>
            <person name="Ng V."/>
            <person name="Cullen D."/>
            <person name="Martin F."/>
            <person name="Rosso M.-N."/>
            <person name="Henrissat B."/>
            <person name="Hibbett D."/>
            <person name="Martinez A.T."/>
            <person name="Grigoriev I.V."/>
        </authorList>
    </citation>
    <scope>NUCLEOTIDE SEQUENCE</scope>
    <source>
        <strain evidence="2">AH 40177</strain>
    </source>
</reference>
<proteinExistence type="predicted"/>
<dbReference type="Proteomes" id="UP000772434">
    <property type="component" value="Unassembled WGS sequence"/>
</dbReference>
<keyword evidence="3" id="KW-1185">Reference proteome</keyword>
<evidence type="ECO:0000313" key="2">
    <source>
        <dbReference type="EMBL" id="KAF9073243.1"/>
    </source>
</evidence>
<name>A0A9P5Q1X0_9AGAR</name>
<feature type="compositionally biased region" description="Basic and acidic residues" evidence="1">
    <location>
        <begin position="93"/>
        <end position="129"/>
    </location>
</feature>
<sequence>MDLQKTADNTGSQQKQSNNMNHRKPTVEEVEDEDSIIENRRKELQELSKEDDWIDVEDLYSDDEIIEVVEEEEYQYDKQQNQSMKELEKVVRKWKREEKEEREKQKEKRKMEMEKEEESERTWSGTEKEMLEDESNENSQRH</sequence>
<gene>
    <name evidence="2" type="ORF">BDP27DRAFT_1360445</name>
</gene>
<feature type="region of interest" description="Disordered" evidence="1">
    <location>
        <begin position="93"/>
        <end position="142"/>
    </location>
</feature>
<organism evidence="2 3">
    <name type="scientific">Rhodocollybia butyracea</name>
    <dbReference type="NCBI Taxonomy" id="206335"/>
    <lineage>
        <taxon>Eukaryota</taxon>
        <taxon>Fungi</taxon>
        <taxon>Dikarya</taxon>
        <taxon>Basidiomycota</taxon>
        <taxon>Agaricomycotina</taxon>
        <taxon>Agaricomycetes</taxon>
        <taxon>Agaricomycetidae</taxon>
        <taxon>Agaricales</taxon>
        <taxon>Marasmiineae</taxon>
        <taxon>Omphalotaceae</taxon>
        <taxon>Rhodocollybia</taxon>
    </lineage>
</organism>
<evidence type="ECO:0000256" key="1">
    <source>
        <dbReference type="SAM" id="MobiDB-lite"/>
    </source>
</evidence>
<dbReference type="EMBL" id="JADNRY010000019">
    <property type="protein sequence ID" value="KAF9073243.1"/>
    <property type="molecule type" value="Genomic_DNA"/>
</dbReference>
<evidence type="ECO:0000313" key="3">
    <source>
        <dbReference type="Proteomes" id="UP000772434"/>
    </source>
</evidence>
<protein>
    <submittedName>
        <fullName evidence="2">Uncharacterized protein</fullName>
    </submittedName>
</protein>
<feature type="compositionally biased region" description="Polar residues" evidence="1">
    <location>
        <begin position="1"/>
        <end position="20"/>
    </location>
</feature>
<dbReference type="AlphaFoldDB" id="A0A9P5Q1X0"/>
<accession>A0A9P5Q1X0</accession>
<comment type="caution">
    <text evidence="2">The sequence shown here is derived from an EMBL/GenBank/DDBJ whole genome shotgun (WGS) entry which is preliminary data.</text>
</comment>
<feature type="region of interest" description="Disordered" evidence="1">
    <location>
        <begin position="1"/>
        <end position="34"/>
    </location>
</feature>